<evidence type="ECO:0000313" key="2">
    <source>
        <dbReference type="Proteomes" id="UP000796880"/>
    </source>
</evidence>
<dbReference type="AlphaFoldDB" id="A0A8K0HE27"/>
<evidence type="ECO:0000313" key="1">
    <source>
        <dbReference type="EMBL" id="KAF3450438.1"/>
    </source>
</evidence>
<keyword evidence="2" id="KW-1185">Reference proteome</keyword>
<reference evidence="1" key="1">
    <citation type="submission" date="2020-03" db="EMBL/GenBank/DDBJ databases">
        <title>A high-quality chromosome-level genome assembly of a woody plant with both climbing and erect habits, Rhamnella rubrinervis.</title>
        <authorList>
            <person name="Lu Z."/>
            <person name="Yang Y."/>
            <person name="Zhu X."/>
            <person name="Sun Y."/>
        </authorList>
    </citation>
    <scope>NUCLEOTIDE SEQUENCE</scope>
    <source>
        <strain evidence="1">BYM</strain>
        <tissue evidence="1">Leaf</tissue>
    </source>
</reference>
<name>A0A8K0HE27_9ROSA</name>
<gene>
    <name evidence="1" type="ORF">FNV43_RR06519</name>
</gene>
<proteinExistence type="predicted"/>
<sequence length="145" mass="16682">MLPFYDPNDSEVGMKLLEDLTSNAYQIQQQTLWKEKVSEINHEDVKPYIERIANGEPSHIISSHQITELLTRSAAECTTVCGGAKSVINSLVLEEGHVIAFWHENHCRPVSSKFNQHYQWHQKGIKPYLLWPSCQTSERMKLCQS</sequence>
<dbReference type="OrthoDB" id="1915431at2759"/>
<organism evidence="1 2">
    <name type="scientific">Rhamnella rubrinervis</name>
    <dbReference type="NCBI Taxonomy" id="2594499"/>
    <lineage>
        <taxon>Eukaryota</taxon>
        <taxon>Viridiplantae</taxon>
        <taxon>Streptophyta</taxon>
        <taxon>Embryophyta</taxon>
        <taxon>Tracheophyta</taxon>
        <taxon>Spermatophyta</taxon>
        <taxon>Magnoliopsida</taxon>
        <taxon>eudicotyledons</taxon>
        <taxon>Gunneridae</taxon>
        <taxon>Pentapetalae</taxon>
        <taxon>rosids</taxon>
        <taxon>fabids</taxon>
        <taxon>Rosales</taxon>
        <taxon>Rhamnaceae</taxon>
        <taxon>rhamnoid group</taxon>
        <taxon>Rhamneae</taxon>
        <taxon>Rhamnella</taxon>
    </lineage>
</organism>
<comment type="caution">
    <text evidence="1">The sequence shown here is derived from an EMBL/GenBank/DDBJ whole genome shotgun (WGS) entry which is preliminary data.</text>
</comment>
<dbReference type="Proteomes" id="UP000796880">
    <property type="component" value="Unassembled WGS sequence"/>
</dbReference>
<dbReference type="EMBL" id="VOIH02000003">
    <property type="protein sequence ID" value="KAF3450438.1"/>
    <property type="molecule type" value="Genomic_DNA"/>
</dbReference>
<accession>A0A8K0HE27</accession>
<dbReference type="Pfam" id="PF03321">
    <property type="entry name" value="GH3"/>
    <property type="match status" value="1"/>
</dbReference>
<protein>
    <submittedName>
        <fullName evidence="1">Uncharacterized protein</fullName>
    </submittedName>
</protein>